<dbReference type="GO" id="GO:0001558">
    <property type="term" value="P:regulation of cell growth"/>
    <property type="evidence" value="ECO:0007669"/>
    <property type="project" value="UniProtKB-ARBA"/>
</dbReference>
<evidence type="ECO:0000256" key="3">
    <source>
        <dbReference type="ARBA" id="ARBA00022679"/>
    </source>
</evidence>
<feature type="compositionally biased region" description="Low complexity" evidence="10">
    <location>
        <begin position="156"/>
        <end position="170"/>
    </location>
</feature>
<feature type="compositionally biased region" description="Low complexity" evidence="10">
    <location>
        <begin position="218"/>
        <end position="238"/>
    </location>
</feature>
<dbReference type="HOGENOM" id="CLU_272804_0_0_1"/>
<dbReference type="Gene3D" id="3.30.200.20">
    <property type="entry name" value="Phosphorylase Kinase, domain 1"/>
    <property type="match status" value="1"/>
</dbReference>
<keyword evidence="13" id="KW-1185">Reference proteome</keyword>
<dbReference type="PROSITE" id="PS00107">
    <property type="entry name" value="PROTEIN_KINASE_ATP"/>
    <property type="match status" value="1"/>
</dbReference>
<keyword evidence="3" id="KW-0808">Transferase</keyword>
<dbReference type="GO" id="GO:0007165">
    <property type="term" value="P:signal transduction"/>
    <property type="evidence" value="ECO:0007669"/>
    <property type="project" value="TreeGrafter"/>
</dbReference>
<feature type="region of interest" description="Disordered" evidence="10">
    <location>
        <begin position="1320"/>
        <end position="1340"/>
    </location>
</feature>
<keyword evidence="6 9" id="KW-0067">ATP-binding</keyword>
<dbReference type="SMART" id="SM00220">
    <property type="entry name" value="S_TKc"/>
    <property type="match status" value="1"/>
</dbReference>
<feature type="region of interest" description="Disordered" evidence="10">
    <location>
        <begin position="857"/>
        <end position="876"/>
    </location>
</feature>
<dbReference type="GO" id="GO:0004674">
    <property type="term" value="F:protein serine/threonine kinase activity"/>
    <property type="evidence" value="ECO:0007669"/>
    <property type="project" value="UniProtKB-KW"/>
</dbReference>
<keyword evidence="5" id="KW-0418">Kinase</keyword>
<gene>
    <name evidence="12" type="ORF">CTRG_03949</name>
</gene>
<evidence type="ECO:0000313" key="13">
    <source>
        <dbReference type="Proteomes" id="UP000002037"/>
    </source>
</evidence>
<comment type="catalytic activity">
    <reaction evidence="7">
        <text>L-threonyl-[protein] + ATP = O-phospho-L-threonyl-[protein] + ADP + H(+)</text>
        <dbReference type="Rhea" id="RHEA:46608"/>
        <dbReference type="Rhea" id="RHEA-COMP:11060"/>
        <dbReference type="Rhea" id="RHEA-COMP:11605"/>
        <dbReference type="ChEBI" id="CHEBI:15378"/>
        <dbReference type="ChEBI" id="CHEBI:30013"/>
        <dbReference type="ChEBI" id="CHEBI:30616"/>
        <dbReference type="ChEBI" id="CHEBI:61977"/>
        <dbReference type="ChEBI" id="CHEBI:456216"/>
        <dbReference type="EC" id="2.7.11.1"/>
    </reaction>
</comment>
<evidence type="ECO:0000256" key="1">
    <source>
        <dbReference type="ARBA" id="ARBA00012513"/>
    </source>
</evidence>
<evidence type="ECO:0000256" key="6">
    <source>
        <dbReference type="ARBA" id="ARBA00022840"/>
    </source>
</evidence>
<feature type="region of interest" description="Disordered" evidence="10">
    <location>
        <begin position="1201"/>
        <end position="1240"/>
    </location>
</feature>
<feature type="compositionally biased region" description="Acidic residues" evidence="10">
    <location>
        <begin position="1166"/>
        <end position="1177"/>
    </location>
</feature>
<dbReference type="PANTHER" id="PTHR43895:SF152">
    <property type="entry name" value="SERINE_THREONINE-PROTEIN KINASE TOS3"/>
    <property type="match status" value="1"/>
</dbReference>
<dbReference type="EMBL" id="GG692399">
    <property type="protein sequence ID" value="EER32278.1"/>
    <property type="molecule type" value="Genomic_DNA"/>
</dbReference>
<feature type="region of interest" description="Disordered" evidence="10">
    <location>
        <begin position="1"/>
        <end position="33"/>
    </location>
</feature>
<dbReference type="STRING" id="294747.C5MCJ8"/>
<dbReference type="OrthoDB" id="68483at2759"/>
<evidence type="ECO:0000256" key="7">
    <source>
        <dbReference type="ARBA" id="ARBA00047899"/>
    </source>
</evidence>
<evidence type="ECO:0000256" key="5">
    <source>
        <dbReference type="ARBA" id="ARBA00022777"/>
    </source>
</evidence>
<dbReference type="InterPro" id="IPR011009">
    <property type="entry name" value="Kinase-like_dom_sf"/>
</dbReference>
<organism evidence="12 13">
    <name type="scientific">Candida tropicalis (strain ATCC MYA-3404 / T1)</name>
    <name type="common">Yeast</name>
    <dbReference type="NCBI Taxonomy" id="294747"/>
    <lineage>
        <taxon>Eukaryota</taxon>
        <taxon>Fungi</taxon>
        <taxon>Dikarya</taxon>
        <taxon>Ascomycota</taxon>
        <taxon>Saccharomycotina</taxon>
        <taxon>Pichiomycetes</taxon>
        <taxon>Debaryomycetaceae</taxon>
        <taxon>Candida/Lodderomyces clade</taxon>
        <taxon>Candida</taxon>
    </lineage>
</organism>
<dbReference type="GO" id="GO:0005524">
    <property type="term" value="F:ATP binding"/>
    <property type="evidence" value="ECO:0007669"/>
    <property type="project" value="UniProtKB-UniRule"/>
</dbReference>
<dbReference type="FunFam" id="3.30.200.20:FF:000206">
    <property type="entry name" value="Serine/threonine-protein kinase Ssp1"/>
    <property type="match status" value="1"/>
</dbReference>
<dbReference type="VEuPathDB" id="FungiDB:CTRG_03949"/>
<evidence type="ECO:0000313" key="12">
    <source>
        <dbReference type="EMBL" id="EER32278.1"/>
    </source>
</evidence>
<accession>C5MCJ8</accession>
<feature type="compositionally biased region" description="Low complexity" evidence="10">
    <location>
        <begin position="1212"/>
        <end position="1237"/>
    </location>
</feature>
<feature type="region of interest" description="Disordered" evidence="10">
    <location>
        <begin position="776"/>
        <end position="807"/>
    </location>
</feature>
<feature type="region of interest" description="Disordered" evidence="10">
    <location>
        <begin position="155"/>
        <end position="179"/>
    </location>
</feature>
<evidence type="ECO:0000256" key="8">
    <source>
        <dbReference type="ARBA" id="ARBA00048679"/>
    </source>
</evidence>
<sequence length="1436" mass="157619">MTASSASLMHQEFVPNSQDPNSRRQPSQQPQLNTKNALSLNLENTSKPNGAAPVPNTPVIFRTNSLRQDQLSDNPIETGFSNGGVGGGGGAHTTTNPTPIHTINEHHFVSKSNHVERVKSNDSYSQPISPRQMSTDDLKHGLIYKVGPTGGIVIPKKSSVSSSRKSSTSSLIDHNSHNCQPHFVGNETIPELKVVPPMATTDNYPDLGSRSRLLKFSTTSGISSPTTPLTRSTSNNTNYFPNKSYQSSPVIETNHILLEYDPITRRKVLNTYEILREIGRGEHGKVKLARDLIRNELVAIKIVNRKSRKERPALRLRKDSTGPVVNEYELKIKREIAIMKKCHHKHVVALKEVLDDVNSLKIYLVLEYMEKGEIKWKKSSSDKKESTVDNKCYDIDDNEIPCCGSRINKQPQKHHSFANETDLLSDEFSPNLTFKQSRKIFRDVLLGLEYLHMQGIVHRDIKPANLLVSADNVVKISDFGVSFASSLAENEEGHLVNELDLAKTAGTPAFFAPELCQFNPDESVAAPGERRMSSNGSARPPKVDYKIDIWALGVTLYCLLFGKVPFNAETEYDLFQVIVSQPLEFPKDIESFKSPGVVSEDEFKLAKDLLCRMLDKNRKSRIEIADIKVHPFTLMDLDDNIEAMNELFYHNGTAKEPLNFNLEEHDISQAEIDNAIIGIGTRFKRSLVKAIRAGGLKDGEIRDKFASLHLEHSKSENSEESSSGYSNFNSSTKLAGYNNYNNNSMILSEGLPISGATPPPQVFSSKMSSLMQFKQGNGIHDNKTNPHFPSALSNQLPNSSTSSSSASAVFPNNQFSVAGNREPTTNTTTTTTAAAVVAPVAAAATAAGKSFLQDMIESHSNSSSRRGSSAGISVSEAPQIETKRNVGGDLYLINQSAVETIKGLKLEDDKRRRSSLFSLHGSQPQAVSAKSSLSYESTTSPYQHQHSHVQNYTNIAAPIPVPAASKPATNKSNQMFGDYLLHNQETDSKPSLKIGPIGGISSDEKGLPDDSIMSLPLSESFASLDSINDDYLTMKYQEYTKCRNDHTKSEMKGTKDEGVQIPQQLRRKSSLSESDIPRLEEHFKYNNAGDGTNTITEKFKAFNLGNSMKSGIRGANFTVNDTHKSNTHSNANTGGLSSDEDPIAPVIMNRYSSSDSYSSYSSSSSSDEEDEESDEENLTLAFQSKVAPISRANFLSLTGRAKSHDSNLPTLGSTSNNNNNHNNNSSNNGSGSNNSSNYGFQTPIIFHDGLPEFEDVPDGLIGEDSGDNTSGYGYYDNSSFPAIISTNVSTATLTNDSNRNTSMDTNSGMPVSLQDSTVKISSPLNPKTTASTATIRPPVVKERKKSLRQNICNNQFNNHYKKGPVYSPFPNAKHLDNDEELIVKESENKFLSNRPSFFRSNSVTVGLLQRHNDGGDNIGCSSSTTNEDKKAQPSKS</sequence>
<dbReference type="Gene3D" id="1.10.510.10">
    <property type="entry name" value="Transferase(Phosphotransferase) domain 1"/>
    <property type="match status" value="1"/>
</dbReference>
<proteinExistence type="predicted"/>
<dbReference type="PANTHER" id="PTHR43895">
    <property type="entry name" value="CALCIUM/CALMODULIN-DEPENDENT PROTEIN KINASE KINASE-RELATED"/>
    <property type="match status" value="1"/>
</dbReference>
<dbReference type="GO" id="GO:0042149">
    <property type="term" value="P:cellular response to glucose starvation"/>
    <property type="evidence" value="ECO:0007669"/>
    <property type="project" value="UniProtKB-ARBA"/>
</dbReference>
<dbReference type="FunFam" id="1.10.510.10:FF:001578">
    <property type="entry name" value="Serine/threonine protein kinase"/>
    <property type="match status" value="1"/>
</dbReference>
<dbReference type="InterPro" id="IPR017441">
    <property type="entry name" value="Protein_kinase_ATP_BS"/>
</dbReference>
<dbReference type="CDD" id="cd14008">
    <property type="entry name" value="STKc_LKB1_CaMKK"/>
    <property type="match status" value="1"/>
</dbReference>
<protein>
    <recommendedName>
        <fullName evidence="1">non-specific serine/threonine protein kinase</fullName>
        <ecNumber evidence="1">2.7.11.1</ecNumber>
    </recommendedName>
</protein>
<dbReference type="GO" id="GO:0030447">
    <property type="term" value="P:filamentous growth"/>
    <property type="evidence" value="ECO:0007669"/>
    <property type="project" value="UniProtKB-ARBA"/>
</dbReference>
<feature type="region of interest" description="Disordered" evidence="10">
    <location>
        <begin position="1409"/>
        <end position="1436"/>
    </location>
</feature>
<feature type="compositionally biased region" description="Low complexity" evidence="10">
    <location>
        <begin position="17"/>
        <end position="31"/>
    </location>
</feature>
<evidence type="ECO:0000256" key="4">
    <source>
        <dbReference type="ARBA" id="ARBA00022741"/>
    </source>
</evidence>
<keyword evidence="4 9" id="KW-0547">Nucleotide-binding</keyword>
<dbReference type="RefSeq" id="XP_002549652.1">
    <property type="nucleotide sequence ID" value="XM_002549606.1"/>
</dbReference>
<feature type="region of interest" description="Disordered" evidence="10">
    <location>
        <begin position="1119"/>
        <end position="1177"/>
    </location>
</feature>
<dbReference type="Proteomes" id="UP000002037">
    <property type="component" value="Unassembled WGS sequence"/>
</dbReference>
<feature type="compositionally biased region" description="Basic and acidic residues" evidence="10">
    <location>
        <begin position="1048"/>
        <end position="1058"/>
    </location>
</feature>
<evidence type="ECO:0000256" key="2">
    <source>
        <dbReference type="ARBA" id="ARBA00022527"/>
    </source>
</evidence>
<feature type="domain" description="Protein kinase" evidence="11">
    <location>
        <begin position="272"/>
        <end position="633"/>
    </location>
</feature>
<dbReference type="GeneID" id="8295797"/>
<dbReference type="eggNOG" id="KOG0585">
    <property type="taxonomic scope" value="Eukaryota"/>
</dbReference>
<reference evidence="12 13" key="1">
    <citation type="journal article" date="2009" name="Nature">
        <title>Evolution of pathogenicity and sexual reproduction in eight Candida genomes.</title>
        <authorList>
            <person name="Butler G."/>
            <person name="Rasmussen M.D."/>
            <person name="Lin M.F."/>
            <person name="Santos M.A."/>
            <person name="Sakthikumar S."/>
            <person name="Munro C.A."/>
            <person name="Rheinbay E."/>
            <person name="Grabherr M."/>
            <person name="Forche A."/>
            <person name="Reedy J.L."/>
            <person name="Agrafioti I."/>
            <person name="Arnaud M.B."/>
            <person name="Bates S."/>
            <person name="Brown A.J."/>
            <person name="Brunke S."/>
            <person name="Costanzo M.C."/>
            <person name="Fitzpatrick D.A."/>
            <person name="de Groot P.W."/>
            <person name="Harris D."/>
            <person name="Hoyer L.L."/>
            <person name="Hube B."/>
            <person name="Klis F.M."/>
            <person name="Kodira C."/>
            <person name="Lennard N."/>
            <person name="Logue M.E."/>
            <person name="Martin R."/>
            <person name="Neiman A.M."/>
            <person name="Nikolaou E."/>
            <person name="Quail M.A."/>
            <person name="Quinn J."/>
            <person name="Santos M.C."/>
            <person name="Schmitzberger F.F."/>
            <person name="Sherlock G."/>
            <person name="Shah P."/>
            <person name="Silverstein K.A."/>
            <person name="Skrzypek M.S."/>
            <person name="Soll D."/>
            <person name="Staggs R."/>
            <person name="Stansfield I."/>
            <person name="Stumpf M.P."/>
            <person name="Sudbery P.E."/>
            <person name="Srikantha T."/>
            <person name="Zeng Q."/>
            <person name="Berman J."/>
            <person name="Berriman M."/>
            <person name="Heitman J."/>
            <person name="Gow N.A."/>
            <person name="Lorenz M.C."/>
            <person name="Birren B.W."/>
            <person name="Kellis M."/>
            <person name="Cuomo C.A."/>
        </authorList>
    </citation>
    <scope>NUCLEOTIDE SEQUENCE [LARGE SCALE GENOMIC DNA]</scope>
    <source>
        <strain evidence="13">ATCC MYA-3404 / T1</strain>
    </source>
</reference>
<name>C5MCJ8_CANTT</name>
<dbReference type="InterPro" id="IPR000719">
    <property type="entry name" value="Prot_kinase_dom"/>
</dbReference>
<feature type="compositionally biased region" description="Low complexity" evidence="10">
    <location>
        <begin position="1151"/>
        <end position="1165"/>
    </location>
</feature>
<feature type="compositionally biased region" description="Polar residues" evidence="10">
    <location>
        <begin position="1320"/>
        <end position="1334"/>
    </location>
</feature>
<dbReference type="KEGG" id="ctp:CTRG_03949"/>
<evidence type="ECO:0000256" key="10">
    <source>
        <dbReference type="SAM" id="MobiDB-lite"/>
    </source>
</evidence>
<feature type="compositionally biased region" description="Polar residues" evidence="10">
    <location>
        <begin position="785"/>
        <end position="798"/>
    </location>
</feature>
<feature type="compositionally biased region" description="Low complexity" evidence="10">
    <location>
        <begin position="858"/>
        <end position="875"/>
    </location>
</feature>
<keyword evidence="2" id="KW-0723">Serine/threonine-protein kinase</keyword>
<feature type="compositionally biased region" description="Polar residues" evidence="10">
    <location>
        <begin position="1127"/>
        <end position="1136"/>
    </location>
</feature>
<feature type="binding site" evidence="9">
    <location>
        <position position="301"/>
    </location>
    <ligand>
        <name>ATP</name>
        <dbReference type="ChEBI" id="CHEBI:30616"/>
    </ligand>
</feature>
<dbReference type="InterPro" id="IPR008271">
    <property type="entry name" value="Ser/Thr_kinase_AS"/>
</dbReference>
<dbReference type="Pfam" id="PF00069">
    <property type="entry name" value="Pkinase"/>
    <property type="match status" value="2"/>
</dbReference>
<dbReference type="PROSITE" id="PS00108">
    <property type="entry name" value="PROTEIN_KINASE_ST"/>
    <property type="match status" value="1"/>
</dbReference>
<feature type="region of interest" description="Disordered" evidence="10">
    <location>
        <begin position="218"/>
        <end position="241"/>
    </location>
</feature>
<feature type="region of interest" description="Disordered" evidence="10">
    <location>
        <begin position="1048"/>
        <end position="1075"/>
    </location>
</feature>
<feature type="compositionally biased region" description="Basic and acidic residues" evidence="10">
    <location>
        <begin position="1426"/>
        <end position="1436"/>
    </location>
</feature>
<evidence type="ECO:0000259" key="11">
    <source>
        <dbReference type="PROSITE" id="PS50011"/>
    </source>
</evidence>
<dbReference type="EC" id="2.7.11.1" evidence="1"/>
<dbReference type="PROSITE" id="PS50011">
    <property type="entry name" value="PROTEIN_KINASE_DOM"/>
    <property type="match status" value="1"/>
</dbReference>
<evidence type="ECO:0000256" key="9">
    <source>
        <dbReference type="PROSITE-ProRule" id="PRU10141"/>
    </source>
</evidence>
<dbReference type="SUPFAM" id="SSF56112">
    <property type="entry name" value="Protein kinase-like (PK-like)"/>
    <property type="match status" value="1"/>
</dbReference>
<comment type="catalytic activity">
    <reaction evidence="8">
        <text>L-seryl-[protein] + ATP = O-phospho-L-seryl-[protein] + ADP + H(+)</text>
        <dbReference type="Rhea" id="RHEA:17989"/>
        <dbReference type="Rhea" id="RHEA-COMP:9863"/>
        <dbReference type="Rhea" id="RHEA-COMP:11604"/>
        <dbReference type="ChEBI" id="CHEBI:15378"/>
        <dbReference type="ChEBI" id="CHEBI:29999"/>
        <dbReference type="ChEBI" id="CHEBI:30616"/>
        <dbReference type="ChEBI" id="CHEBI:83421"/>
        <dbReference type="ChEBI" id="CHEBI:456216"/>
        <dbReference type="EC" id="2.7.11.1"/>
    </reaction>
</comment>